<evidence type="ECO:0000256" key="1">
    <source>
        <dbReference type="ARBA" id="ARBA00004141"/>
    </source>
</evidence>
<keyword evidence="3 7" id="KW-0812">Transmembrane</keyword>
<keyword evidence="4 7" id="KW-1133">Transmembrane helix</keyword>
<keyword evidence="9" id="KW-1185">Reference proteome</keyword>
<evidence type="ECO:0000256" key="6">
    <source>
        <dbReference type="SAM" id="MobiDB-lite"/>
    </source>
</evidence>
<proteinExistence type="inferred from homology"/>
<sequence>MDSLKLMVYGFLRGVRDSFAGFVLIFRYDADAPKKPRASPVQETNLAKRRAAQQAEKKQKQASQKDETKVTHRILQCCVLNGAVFGLSLVIFNYILLPGLKQVLGLFLDEGAGAVWQYVRPTLTAVFNMLWVLPLFVLSRIINTIWFQDIADSAYRQRQGRPQLISSISKLVADVLISIFIQLLFLIQANLVMLLPLVGIGVILSGVHMCMLNALYAFEYRWFNMGWELYKRLSFIEENWPYFMGFGLPLAIITMYPSSVYTSGCLFALLFPVFIISANEADPVLNPNGYQMQLFSVVVGVSNRIIQTLVTRRPPQTPGKTPQPSPYHSAATRPARH</sequence>
<dbReference type="GO" id="GO:0016236">
    <property type="term" value="P:macroautophagy"/>
    <property type="evidence" value="ECO:0007669"/>
    <property type="project" value="TreeGrafter"/>
</dbReference>
<dbReference type="PANTHER" id="PTHR21389">
    <property type="entry name" value="P53 INDUCED PROTEIN"/>
    <property type="match status" value="1"/>
</dbReference>
<dbReference type="OrthoDB" id="266518at2759"/>
<dbReference type="EMBL" id="JAHLQT010031456">
    <property type="protein sequence ID" value="KAG7160282.1"/>
    <property type="molecule type" value="Genomic_DNA"/>
</dbReference>
<evidence type="ECO:0000256" key="7">
    <source>
        <dbReference type="SAM" id="Phobius"/>
    </source>
</evidence>
<name>A0A8J5MR37_HOMAM</name>
<comment type="similarity">
    <text evidence="2">Belongs to the EI24 family.</text>
</comment>
<dbReference type="Proteomes" id="UP000747542">
    <property type="component" value="Unassembled WGS sequence"/>
</dbReference>
<evidence type="ECO:0000256" key="3">
    <source>
        <dbReference type="ARBA" id="ARBA00022692"/>
    </source>
</evidence>
<protein>
    <submittedName>
        <fullName evidence="8">Etoposide-induced protein 2.4-like</fullName>
    </submittedName>
</protein>
<evidence type="ECO:0000256" key="4">
    <source>
        <dbReference type="ARBA" id="ARBA00022989"/>
    </source>
</evidence>
<feature type="compositionally biased region" description="Pro residues" evidence="6">
    <location>
        <begin position="315"/>
        <end position="325"/>
    </location>
</feature>
<feature type="compositionally biased region" description="Basic and acidic residues" evidence="6">
    <location>
        <begin position="55"/>
        <end position="64"/>
    </location>
</feature>
<feature type="transmembrane region" description="Helical" evidence="7">
    <location>
        <begin position="74"/>
        <end position="97"/>
    </location>
</feature>
<reference evidence="8" key="1">
    <citation type="journal article" date="2021" name="Sci. Adv.">
        <title>The American lobster genome reveals insights on longevity, neural, and immune adaptations.</title>
        <authorList>
            <person name="Polinski J.M."/>
            <person name="Zimin A.V."/>
            <person name="Clark K.F."/>
            <person name="Kohn A.B."/>
            <person name="Sadowski N."/>
            <person name="Timp W."/>
            <person name="Ptitsyn A."/>
            <person name="Khanna P."/>
            <person name="Romanova D.Y."/>
            <person name="Williams P."/>
            <person name="Greenwood S.J."/>
            <person name="Moroz L.L."/>
            <person name="Walt D.R."/>
            <person name="Bodnar A.G."/>
        </authorList>
    </citation>
    <scope>NUCLEOTIDE SEQUENCE</scope>
    <source>
        <strain evidence="8">GMGI-L3</strain>
    </source>
</reference>
<dbReference type="GO" id="GO:0005783">
    <property type="term" value="C:endoplasmic reticulum"/>
    <property type="evidence" value="ECO:0007669"/>
    <property type="project" value="TreeGrafter"/>
</dbReference>
<gene>
    <name evidence="8" type="primary">EI24-L</name>
    <name evidence="8" type="ORF">Hamer_G021660</name>
</gene>
<comment type="caution">
    <text evidence="8">The sequence shown here is derived from an EMBL/GenBank/DDBJ whole genome shotgun (WGS) entry which is preliminary data.</text>
</comment>
<dbReference type="PANTHER" id="PTHR21389:SF0">
    <property type="entry name" value="ETOPOSIDE-INDUCED PROTEIN 2.4 HOMOLOG"/>
    <property type="match status" value="1"/>
</dbReference>
<feature type="transmembrane region" description="Helical" evidence="7">
    <location>
        <begin position="168"/>
        <end position="187"/>
    </location>
</feature>
<feature type="region of interest" description="Disordered" evidence="6">
    <location>
        <begin position="312"/>
        <end position="337"/>
    </location>
</feature>
<evidence type="ECO:0000256" key="5">
    <source>
        <dbReference type="ARBA" id="ARBA00023136"/>
    </source>
</evidence>
<comment type="subcellular location">
    <subcellularLocation>
        <location evidence="1">Membrane</location>
        <topology evidence="1">Multi-pass membrane protein</topology>
    </subcellularLocation>
</comment>
<evidence type="ECO:0000313" key="8">
    <source>
        <dbReference type="EMBL" id="KAG7160282.1"/>
    </source>
</evidence>
<dbReference type="Pfam" id="PF07264">
    <property type="entry name" value="EI24"/>
    <property type="match status" value="1"/>
</dbReference>
<dbReference type="AlphaFoldDB" id="A0A8J5MR37"/>
<feature type="transmembrane region" description="Helical" evidence="7">
    <location>
        <begin position="125"/>
        <end position="147"/>
    </location>
</feature>
<accession>A0A8J5MR37</accession>
<evidence type="ECO:0000313" key="9">
    <source>
        <dbReference type="Proteomes" id="UP000747542"/>
    </source>
</evidence>
<dbReference type="GO" id="GO:0016020">
    <property type="term" value="C:membrane"/>
    <property type="evidence" value="ECO:0007669"/>
    <property type="project" value="UniProtKB-SubCell"/>
</dbReference>
<keyword evidence="5 7" id="KW-0472">Membrane</keyword>
<dbReference type="InterPro" id="IPR059112">
    <property type="entry name" value="CysZ/EI24"/>
</dbReference>
<feature type="transmembrane region" description="Helical" evidence="7">
    <location>
        <begin position="193"/>
        <end position="218"/>
    </location>
</feature>
<evidence type="ECO:0000256" key="2">
    <source>
        <dbReference type="ARBA" id="ARBA00010970"/>
    </source>
</evidence>
<feature type="transmembrane region" description="Helical" evidence="7">
    <location>
        <begin position="239"/>
        <end position="255"/>
    </location>
</feature>
<feature type="region of interest" description="Disordered" evidence="6">
    <location>
        <begin position="34"/>
        <end position="64"/>
    </location>
</feature>
<organism evidence="8 9">
    <name type="scientific">Homarus americanus</name>
    <name type="common">American lobster</name>
    <dbReference type="NCBI Taxonomy" id="6706"/>
    <lineage>
        <taxon>Eukaryota</taxon>
        <taxon>Metazoa</taxon>
        <taxon>Ecdysozoa</taxon>
        <taxon>Arthropoda</taxon>
        <taxon>Crustacea</taxon>
        <taxon>Multicrustacea</taxon>
        <taxon>Malacostraca</taxon>
        <taxon>Eumalacostraca</taxon>
        <taxon>Eucarida</taxon>
        <taxon>Decapoda</taxon>
        <taxon>Pleocyemata</taxon>
        <taxon>Astacidea</taxon>
        <taxon>Nephropoidea</taxon>
        <taxon>Nephropidae</taxon>
        <taxon>Homarus</taxon>
    </lineage>
</organism>